<dbReference type="EMBL" id="AM747721">
    <property type="protein sequence ID" value="CAR55742.1"/>
    <property type="molecule type" value="Genomic_DNA"/>
</dbReference>
<evidence type="ECO:0000259" key="7">
    <source>
        <dbReference type="PROSITE" id="PS52018"/>
    </source>
</evidence>
<feature type="domain" description="DarT" evidence="7">
    <location>
        <begin position="21"/>
        <end position="209"/>
    </location>
</feature>
<comment type="similarity">
    <text evidence="6">Belongs to the DarT ADP-ribosyltransferase family.</text>
</comment>
<keyword evidence="9" id="KW-1185">Reference proteome</keyword>
<gene>
    <name evidence="8" type="ORF">BCAM1882</name>
</gene>
<dbReference type="Pfam" id="PF14487">
    <property type="entry name" value="DarT"/>
    <property type="match status" value="1"/>
</dbReference>
<evidence type="ECO:0000313" key="9">
    <source>
        <dbReference type="Proteomes" id="UP000001035"/>
    </source>
</evidence>
<dbReference type="HOGENOM" id="CLU_088931_1_0_4"/>
<evidence type="ECO:0000256" key="3">
    <source>
        <dbReference type="ARBA" id="ARBA00022679"/>
    </source>
</evidence>
<keyword evidence="1 6" id="KW-1277">Toxin-antitoxin system</keyword>
<keyword evidence="2 6" id="KW-0328">Glycosyltransferase</keyword>
<evidence type="ECO:0000256" key="5">
    <source>
        <dbReference type="ARBA" id="ARBA00023125"/>
    </source>
</evidence>
<dbReference type="RefSeq" id="WP_012493415.1">
    <property type="nucleotide sequence ID" value="NC_011001.1"/>
</dbReference>
<keyword evidence="3 6" id="KW-0808">Transferase</keyword>
<dbReference type="BioCyc" id="BCEN216591:G1G1V-5928-MONOMER"/>
<dbReference type="GO" id="GO:0003677">
    <property type="term" value="F:DNA binding"/>
    <property type="evidence" value="ECO:0007669"/>
    <property type="project" value="UniProtKB-UniRule"/>
</dbReference>
<dbReference type="GO" id="GO:0016779">
    <property type="term" value="F:nucleotidyltransferase activity"/>
    <property type="evidence" value="ECO:0007669"/>
    <property type="project" value="UniProtKB-UniRule"/>
</dbReference>
<dbReference type="eggNOG" id="ENOG50330K2">
    <property type="taxonomic scope" value="Bacteria"/>
</dbReference>
<feature type="active site" evidence="6">
    <location>
        <position position="160"/>
    </location>
</feature>
<dbReference type="GO" id="GO:0016757">
    <property type="term" value="F:glycosyltransferase activity"/>
    <property type="evidence" value="ECO:0007669"/>
    <property type="project" value="UniProtKB-UniRule"/>
</dbReference>
<evidence type="ECO:0000313" key="8">
    <source>
        <dbReference type="EMBL" id="CAR55742.1"/>
    </source>
</evidence>
<evidence type="ECO:0000256" key="4">
    <source>
        <dbReference type="ARBA" id="ARBA00022695"/>
    </source>
</evidence>
<reference evidence="8 9" key="1">
    <citation type="journal article" date="2009" name="J. Bacteriol.">
        <title>The genome of Burkholderia cenocepacia J2315, an epidemic pathogen of cystic fibrosis patients.</title>
        <authorList>
            <person name="Holden M.T."/>
            <person name="Seth-Smith H.M."/>
            <person name="Crossman L.C."/>
            <person name="Sebaihia M."/>
            <person name="Bentley S.D."/>
            <person name="Cerdeno-Tarraga A.M."/>
            <person name="Thomson N.R."/>
            <person name="Bason N."/>
            <person name="Quail M.A."/>
            <person name="Sharp S."/>
            <person name="Cherevach I."/>
            <person name="Churcher C."/>
            <person name="Goodhead I."/>
            <person name="Hauser H."/>
            <person name="Holroyd N."/>
            <person name="Mungall K."/>
            <person name="Scott P."/>
            <person name="Walker D."/>
            <person name="White B."/>
            <person name="Rose H."/>
            <person name="Iversen P."/>
            <person name="Mil-Homens D."/>
            <person name="Rocha E.P."/>
            <person name="Fialho A.M."/>
            <person name="Baldwin A."/>
            <person name="Dowson C."/>
            <person name="Barrell B.G."/>
            <person name="Govan J.R."/>
            <person name="Vandamme P."/>
            <person name="Hart C.A."/>
            <person name="Mahenthiralingam E."/>
            <person name="Parkhill J."/>
        </authorList>
    </citation>
    <scope>NUCLEOTIDE SEQUENCE [LARGE SCALE GENOMIC DNA]</scope>
    <source>
        <strain evidence="9">ATCC BAA-245 / DSM 16553 / LMG 16656 / NCTC 13227 / J2315 / CF5610</strain>
    </source>
</reference>
<dbReference type="AlphaFoldDB" id="B4EME6"/>
<dbReference type="PROSITE" id="PS52018">
    <property type="entry name" value="DART"/>
    <property type="match status" value="1"/>
</dbReference>
<organism evidence="8 9">
    <name type="scientific">Burkholderia cenocepacia (strain ATCC BAA-245 / DSM 16553 / LMG 16656 / NCTC 13227 / J2315 / CF5610)</name>
    <name type="common">Burkholderia cepacia (strain J2315)</name>
    <dbReference type="NCBI Taxonomy" id="216591"/>
    <lineage>
        <taxon>Bacteria</taxon>
        <taxon>Pseudomonadati</taxon>
        <taxon>Pseudomonadota</taxon>
        <taxon>Betaproteobacteria</taxon>
        <taxon>Burkholderiales</taxon>
        <taxon>Burkholderiaceae</taxon>
        <taxon>Burkholderia</taxon>
        <taxon>Burkholderia cepacia complex</taxon>
    </lineage>
</organism>
<feature type="binding site" evidence="6">
    <location>
        <begin position="25"/>
        <end position="27"/>
    </location>
    <ligand>
        <name>NAD(+)</name>
        <dbReference type="ChEBI" id="CHEBI:57540"/>
    </ligand>
</feature>
<name>B4EME6_BURCJ</name>
<evidence type="ECO:0000256" key="6">
    <source>
        <dbReference type="PROSITE-ProRule" id="PRU01362"/>
    </source>
</evidence>
<feature type="binding site" evidence="6">
    <location>
        <position position="60"/>
    </location>
    <ligand>
        <name>NAD(+)</name>
        <dbReference type="ChEBI" id="CHEBI:57540"/>
    </ligand>
</feature>
<sequence length="216" mass="24318">MLGGMMVARTIQEFAAERGIKYLVHFTRLSNLASILAHGLVCRNRLDGRNVIGAVNDQYRLDRTDAVCVSIGFPNYRMFYRYRQENRGENWVVVGIDPSALWKLRCAFCITNAAAGRVSAIPLDQRTGLPAFQAMYGDFDDKVRANLHLADQFPTNPQAEVLMLDGVPAAYFLGVAVQNDMMKAQVEALHPGLHVVRHEEFYSARSDYAHWKPQQA</sequence>
<dbReference type="Proteomes" id="UP000001035">
    <property type="component" value="Chromosome 2"/>
</dbReference>
<dbReference type="InterPro" id="IPR029494">
    <property type="entry name" value="DarT"/>
</dbReference>
<protein>
    <submittedName>
        <fullName evidence="8">Hypothetical phage protein</fullName>
    </submittedName>
</protein>
<evidence type="ECO:0000256" key="2">
    <source>
        <dbReference type="ARBA" id="ARBA00022676"/>
    </source>
</evidence>
<accession>B4EME6</accession>
<comment type="caution">
    <text evidence="6">Lacks conserved residue(s) required for the propagation of feature annotation.</text>
</comment>
<proteinExistence type="inferred from homology"/>
<dbReference type="KEGG" id="bcj:BCAM1882"/>
<keyword evidence="4 6" id="KW-0548">Nucleotidyltransferase</keyword>
<feature type="active site" description="Proton acceptor" evidence="6">
    <location>
        <position position="60"/>
    </location>
</feature>
<keyword evidence="5 6" id="KW-0238">DNA-binding</keyword>
<comment type="catalytic activity">
    <reaction evidence="6">
        <text>a thymidine in DNA + NAD(+) = an N-(ADP-alpha-D-ribosyl)-thymidine in DNA + nicotinamide + H(+)</text>
        <dbReference type="Rhea" id="RHEA:71651"/>
        <dbReference type="Rhea" id="RHEA-COMP:13556"/>
        <dbReference type="Rhea" id="RHEA-COMP:18051"/>
        <dbReference type="ChEBI" id="CHEBI:15378"/>
        <dbReference type="ChEBI" id="CHEBI:17154"/>
        <dbReference type="ChEBI" id="CHEBI:57540"/>
        <dbReference type="ChEBI" id="CHEBI:137386"/>
        <dbReference type="ChEBI" id="CHEBI:191199"/>
    </reaction>
</comment>
<evidence type="ECO:0000256" key="1">
    <source>
        <dbReference type="ARBA" id="ARBA00022649"/>
    </source>
</evidence>